<evidence type="ECO:0000313" key="1">
    <source>
        <dbReference type="Proteomes" id="UP000887580"/>
    </source>
</evidence>
<name>A0AC35GGR3_9BILA</name>
<dbReference type="WBParaSite" id="PS1159_v2.g496.t1">
    <property type="protein sequence ID" value="PS1159_v2.g496.t1"/>
    <property type="gene ID" value="PS1159_v2.g496"/>
</dbReference>
<proteinExistence type="predicted"/>
<protein>
    <submittedName>
        <fullName evidence="2">RBD domain-containing protein</fullName>
    </submittedName>
</protein>
<evidence type="ECO:0000313" key="2">
    <source>
        <dbReference type="WBParaSite" id="PS1159_v2.g496.t1"/>
    </source>
</evidence>
<accession>A0AC35GGR3</accession>
<organism evidence="1 2">
    <name type="scientific">Panagrolaimus sp. PS1159</name>
    <dbReference type="NCBI Taxonomy" id="55785"/>
    <lineage>
        <taxon>Eukaryota</taxon>
        <taxon>Metazoa</taxon>
        <taxon>Ecdysozoa</taxon>
        <taxon>Nematoda</taxon>
        <taxon>Chromadorea</taxon>
        <taxon>Rhabditida</taxon>
        <taxon>Tylenchina</taxon>
        <taxon>Panagrolaimomorpha</taxon>
        <taxon>Panagrolaimoidea</taxon>
        <taxon>Panagrolaimidae</taxon>
        <taxon>Panagrolaimus</taxon>
    </lineage>
</organism>
<dbReference type="Proteomes" id="UP000887580">
    <property type="component" value="Unplaced"/>
</dbReference>
<sequence length="139" mass="15398">MSTHSSTGGGTLGRQQIIPPNISSHPTTPTIKTSNFFGSNLVMSDNRHLPPTNKSKMNFTDFIMVFLHPDNGVGHDQQPHLVQTVPGRKLAECLEPYLSLHGFAPDSVEYFLEKSSSPIPESSDSRYLAGHKIYVRCKF</sequence>
<reference evidence="2" key="1">
    <citation type="submission" date="2022-11" db="UniProtKB">
        <authorList>
            <consortium name="WormBaseParasite"/>
        </authorList>
    </citation>
    <scope>IDENTIFICATION</scope>
</reference>